<dbReference type="OMA" id="VCPRMFL"/>
<gene>
    <name evidence="2" type="ORF">KI387_017513</name>
</gene>
<sequence>VAFVSKLVALRPGPAVHGKIRNVMLGRDEGADKTATSDKKISGRRLNQETQKGRPVRPGMFLETVTKVLGGMYKTSDAAGITVQHLEW</sequence>
<feature type="non-terminal residue" evidence="2">
    <location>
        <position position="88"/>
    </location>
</feature>
<dbReference type="EMBL" id="JAHRHJ020000003">
    <property type="protein sequence ID" value="KAH9322874.1"/>
    <property type="molecule type" value="Genomic_DNA"/>
</dbReference>
<keyword evidence="3" id="KW-1185">Reference proteome</keyword>
<feature type="region of interest" description="Disordered" evidence="1">
    <location>
        <begin position="28"/>
        <end position="54"/>
    </location>
</feature>
<dbReference type="PANTHER" id="PTHR37262:SF1">
    <property type="entry name" value="PROTEIN PEP-RELATED DEVELOPMENT ARRESTED 1, CHLOROPLASTIC"/>
    <property type="match status" value="1"/>
</dbReference>
<comment type="caution">
    <text evidence="2">The sequence shown here is derived from an EMBL/GenBank/DDBJ whole genome shotgun (WGS) entry which is preliminary data.</text>
</comment>
<protein>
    <submittedName>
        <fullName evidence="2">Uncharacterized protein</fullName>
    </submittedName>
</protein>
<dbReference type="InterPro" id="IPR038961">
    <property type="entry name" value="PRDA1"/>
</dbReference>
<evidence type="ECO:0000313" key="2">
    <source>
        <dbReference type="EMBL" id="KAH9322874.1"/>
    </source>
</evidence>
<evidence type="ECO:0000313" key="3">
    <source>
        <dbReference type="Proteomes" id="UP000824469"/>
    </source>
</evidence>
<dbReference type="GO" id="GO:0042644">
    <property type="term" value="C:chloroplast nucleoid"/>
    <property type="evidence" value="ECO:0007669"/>
    <property type="project" value="InterPro"/>
</dbReference>
<dbReference type="PANTHER" id="PTHR37262">
    <property type="entry name" value="PROTEIN PEP-RELATED DEVELOPMENT ARRESTED 1, CHLOROPLASTIC"/>
    <property type="match status" value="1"/>
</dbReference>
<reference evidence="2 3" key="1">
    <citation type="journal article" date="2021" name="Nat. Plants">
        <title>The Taxus genome provides insights into paclitaxel biosynthesis.</title>
        <authorList>
            <person name="Xiong X."/>
            <person name="Gou J."/>
            <person name="Liao Q."/>
            <person name="Li Y."/>
            <person name="Zhou Q."/>
            <person name="Bi G."/>
            <person name="Li C."/>
            <person name="Du R."/>
            <person name="Wang X."/>
            <person name="Sun T."/>
            <person name="Guo L."/>
            <person name="Liang H."/>
            <person name="Lu P."/>
            <person name="Wu Y."/>
            <person name="Zhang Z."/>
            <person name="Ro D.K."/>
            <person name="Shang Y."/>
            <person name="Huang S."/>
            <person name="Yan J."/>
        </authorList>
    </citation>
    <scope>NUCLEOTIDE SEQUENCE [LARGE SCALE GENOMIC DNA]</scope>
    <source>
        <strain evidence="2">Ta-2019</strain>
    </source>
</reference>
<evidence type="ECO:0000256" key="1">
    <source>
        <dbReference type="SAM" id="MobiDB-lite"/>
    </source>
</evidence>
<proteinExistence type="predicted"/>
<dbReference type="Proteomes" id="UP000824469">
    <property type="component" value="Unassembled WGS sequence"/>
</dbReference>
<dbReference type="GO" id="GO:0006355">
    <property type="term" value="P:regulation of DNA-templated transcription"/>
    <property type="evidence" value="ECO:0007669"/>
    <property type="project" value="InterPro"/>
</dbReference>
<dbReference type="AlphaFoldDB" id="A0AA38GJD9"/>
<feature type="compositionally biased region" description="Basic and acidic residues" evidence="1">
    <location>
        <begin position="28"/>
        <end position="41"/>
    </location>
</feature>
<accession>A0AA38GJD9</accession>
<organism evidence="2 3">
    <name type="scientific">Taxus chinensis</name>
    <name type="common">Chinese yew</name>
    <name type="synonym">Taxus wallichiana var. chinensis</name>
    <dbReference type="NCBI Taxonomy" id="29808"/>
    <lineage>
        <taxon>Eukaryota</taxon>
        <taxon>Viridiplantae</taxon>
        <taxon>Streptophyta</taxon>
        <taxon>Embryophyta</taxon>
        <taxon>Tracheophyta</taxon>
        <taxon>Spermatophyta</taxon>
        <taxon>Pinopsida</taxon>
        <taxon>Pinidae</taxon>
        <taxon>Conifers II</taxon>
        <taxon>Cupressales</taxon>
        <taxon>Taxaceae</taxon>
        <taxon>Taxus</taxon>
    </lineage>
</organism>
<feature type="non-terminal residue" evidence="2">
    <location>
        <position position="1"/>
    </location>
</feature>
<name>A0AA38GJD9_TAXCH</name>